<gene>
    <name evidence="5" type="primary">Ca14</name>
    <name evidence="5" type="ORF">SYLVIR_R09753</name>
</gene>
<sequence length="331" mass="36375">GSPPGPHGQQHWHEGHPDCAGRAQSPIDIATARAQPDLSLPPLQPEGYEHPESPQLTLANNGHTGERRGENRGAPGASALLTPCPAAVLALPPSLRLRGLPHTFAAVQLHFHWGRPGHAAGAEHLLDGHRAPAEVPGGTGRGTAPKIVWGRETDEEWGRKRGREQVWGREMAWELCGKCLWERVSVIQDLLPAHLDRYYRYNGSLTTPPCFQSVLWTLFPQPVRISRAQVGPALGGAPLQVWRTQPPRAPRFPFQLEQLQGSLYSTEEAEPEEPQLLVDNFRAPQELNQRLVLSSFPRGERRGEVIAIIFGAVAGCVGLFLAVHFGAKRMR</sequence>
<evidence type="ECO:0000256" key="2">
    <source>
        <dbReference type="SAM" id="MobiDB-lite"/>
    </source>
</evidence>
<dbReference type="GO" id="GO:0005886">
    <property type="term" value="C:plasma membrane"/>
    <property type="evidence" value="ECO:0007669"/>
    <property type="project" value="TreeGrafter"/>
</dbReference>
<keyword evidence="3" id="KW-0812">Transmembrane</keyword>
<proteinExistence type="inferred from homology"/>
<feature type="domain" description="Alpha-carbonic anhydrase" evidence="4">
    <location>
        <begin position="1"/>
        <end position="296"/>
    </location>
</feature>
<dbReference type="InterPro" id="IPR001148">
    <property type="entry name" value="CA_dom"/>
</dbReference>
<keyword evidence="3" id="KW-1133">Transmembrane helix</keyword>
<dbReference type="PANTHER" id="PTHR18952:SF84">
    <property type="entry name" value="CARBONIC ANHYDRASE 14"/>
    <property type="match status" value="1"/>
</dbReference>
<dbReference type="SMART" id="SM01057">
    <property type="entry name" value="Carb_anhydrase"/>
    <property type="match status" value="1"/>
</dbReference>
<dbReference type="Gene3D" id="3.10.200.10">
    <property type="entry name" value="Alpha carbonic anhydrase"/>
    <property type="match status" value="2"/>
</dbReference>
<dbReference type="Pfam" id="PF00194">
    <property type="entry name" value="Carb_anhydrase"/>
    <property type="match status" value="2"/>
</dbReference>
<feature type="compositionally biased region" description="Polar residues" evidence="2">
    <location>
        <begin position="54"/>
        <end position="63"/>
    </location>
</feature>
<protein>
    <submittedName>
        <fullName evidence="5">CAH14 anhydrase</fullName>
    </submittedName>
</protein>
<comment type="caution">
    <text evidence="5">The sequence shown here is derived from an EMBL/GenBank/DDBJ whole genome shotgun (WGS) entry which is preliminary data.</text>
</comment>
<evidence type="ECO:0000259" key="4">
    <source>
        <dbReference type="PROSITE" id="PS51144"/>
    </source>
</evidence>
<evidence type="ECO:0000256" key="1">
    <source>
        <dbReference type="ARBA" id="ARBA00010718"/>
    </source>
</evidence>
<dbReference type="PROSITE" id="PS51144">
    <property type="entry name" value="ALPHA_CA_2"/>
    <property type="match status" value="1"/>
</dbReference>
<evidence type="ECO:0000313" key="6">
    <source>
        <dbReference type="Proteomes" id="UP000567822"/>
    </source>
</evidence>
<dbReference type="GO" id="GO:0008270">
    <property type="term" value="F:zinc ion binding"/>
    <property type="evidence" value="ECO:0007669"/>
    <property type="project" value="InterPro"/>
</dbReference>
<reference evidence="5 6" key="1">
    <citation type="submission" date="2019-09" db="EMBL/GenBank/DDBJ databases">
        <title>Bird 10,000 Genomes (B10K) Project - Family phase.</title>
        <authorList>
            <person name="Zhang G."/>
        </authorList>
    </citation>
    <scope>NUCLEOTIDE SEQUENCE [LARGE SCALE GENOMIC DNA]</scope>
    <source>
        <strain evidence="5">B10K-DU-009-59</strain>
        <tissue evidence="5">Muscle</tissue>
    </source>
</reference>
<keyword evidence="3" id="KW-0472">Membrane</keyword>
<feature type="transmembrane region" description="Helical" evidence="3">
    <location>
        <begin position="305"/>
        <end position="327"/>
    </location>
</feature>
<evidence type="ECO:0000313" key="5">
    <source>
        <dbReference type="EMBL" id="NXK69605.1"/>
    </source>
</evidence>
<dbReference type="InterPro" id="IPR023561">
    <property type="entry name" value="Carbonic_anhydrase_a-class"/>
</dbReference>
<dbReference type="InterPro" id="IPR036398">
    <property type="entry name" value="CA_dom_sf"/>
</dbReference>
<feature type="non-terminal residue" evidence="5">
    <location>
        <position position="331"/>
    </location>
</feature>
<dbReference type="AlphaFoldDB" id="A0A7L0LKB3"/>
<dbReference type="Proteomes" id="UP000567822">
    <property type="component" value="Unassembled WGS sequence"/>
</dbReference>
<dbReference type="SUPFAM" id="SSF51069">
    <property type="entry name" value="Carbonic anhydrase"/>
    <property type="match status" value="1"/>
</dbReference>
<evidence type="ECO:0000256" key="3">
    <source>
        <dbReference type="SAM" id="Phobius"/>
    </source>
</evidence>
<comment type="similarity">
    <text evidence="1">Belongs to the alpha-carbonic anhydrase family.</text>
</comment>
<organism evidence="5 6">
    <name type="scientific">Sylvietta virens</name>
    <name type="common">Green crombec</name>
    <dbReference type="NCBI Taxonomy" id="208069"/>
    <lineage>
        <taxon>Eukaryota</taxon>
        <taxon>Metazoa</taxon>
        <taxon>Chordata</taxon>
        <taxon>Craniata</taxon>
        <taxon>Vertebrata</taxon>
        <taxon>Euteleostomi</taxon>
        <taxon>Archelosauria</taxon>
        <taxon>Archosauria</taxon>
        <taxon>Dinosauria</taxon>
        <taxon>Saurischia</taxon>
        <taxon>Theropoda</taxon>
        <taxon>Coelurosauria</taxon>
        <taxon>Aves</taxon>
        <taxon>Neognathae</taxon>
        <taxon>Neoaves</taxon>
        <taxon>Telluraves</taxon>
        <taxon>Australaves</taxon>
        <taxon>Passeriformes</taxon>
        <taxon>Sylvioidea</taxon>
        <taxon>Sylviidae</taxon>
        <taxon>Acrocephalinae</taxon>
        <taxon>Sylvietta</taxon>
    </lineage>
</organism>
<dbReference type="EMBL" id="VXAN01000731">
    <property type="protein sequence ID" value="NXK69605.1"/>
    <property type="molecule type" value="Genomic_DNA"/>
</dbReference>
<feature type="region of interest" description="Disordered" evidence="2">
    <location>
        <begin position="1"/>
        <end position="78"/>
    </location>
</feature>
<accession>A0A7L0LKB3</accession>
<feature type="non-terminal residue" evidence="5">
    <location>
        <position position="1"/>
    </location>
</feature>
<name>A0A7L0LKB3_9SYLV</name>
<dbReference type="PANTHER" id="PTHR18952">
    <property type="entry name" value="CARBONIC ANHYDRASE"/>
    <property type="match status" value="1"/>
</dbReference>
<dbReference type="GO" id="GO:0004089">
    <property type="term" value="F:carbonate dehydratase activity"/>
    <property type="evidence" value="ECO:0007669"/>
    <property type="project" value="InterPro"/>
</dbReference>
<keyword evidence="6" id="KW-1185">Reference proteome</keyword>